<feature type="transmembrane region" description="Helical" evidence="1">
    <location>
        <begin position="23"/>
        <end position="48"/>
    </location>
</feature>
<evidence type="ECO:0000256" key="1">
    <source>
        <dbReference type="SAM" id="Phobius"/>
    </source>
</evidence>
<feature type="transmembrane region" description="Helical" evidence="1">
    <location>
        <begin position="54"/>
        <end position="73"/>
    </location>
</feature>
<keyword evidence="1" id="KW-0472">Membrane</keyword>
<sequence length="82" mass="8942">MLVVCATKRKNQERKVKGVLSKLGNIVSALGARPLSVGLLLTVIFWILLGNFVVAAFAGLLVSFFIAAAVSVWKLNRRSRDE</sequence>
<dbReference type="EMBL" id="SHKO01000003">
    <property type="protein sequence ID" value="RZT92799.1"/>
    <property type="molecule type" value="Genomic_DNA"/>
</dbReference>
<keyword evidence="1" id="KW-1133">Transmembrane helix</keyword>
<name>A0A4V2FS37_9BURK</name>
<dbReference type="AlphaFoldDB" id="A0A4V2FS37"/>
<reference evidence="2 3" key="1">
    <citation type="submission" date="2019-02" db="EMBL/GenBank/DDBJ databases">
        <title>Genomic Encyclopedia of Type Strains, Phase IV (KMG-IV): sequencing the most valuable type-strain genomes for metagenomic binning, comparative biology and taxonomic classification.</title>
        <authorList>
            <person name="Goeker M."/>
        </authorList>
    </citation>
    <scope>NUCLEOTIDE SEQUENCE [LARGE SCALE GENOMIC DNA]</scope>
    <source>
        <strain evidence="2 3">DSM 23814</strain>
    </source>
</reference>
<comment type="caution">
    <text evidence="2">The sequence shown here is derived from an EMBL/GenBank/DDBJ whole genome shotgun (WGS) entry which is preliminary data.</text>
</comment>
<dbReference type="Proteomes" id="UP000293398">
    <property type="component" value="Unassembled WGS sequence"/>
</dbReference>
<keyword evidence="3" id="KW-1185">Reference proteome</keyword>
<evidence type="ECO:0000313" key="2">
    <source>
        <dbReference type="EMBL" id="RZT92799.1"/>
    </source>
</evidence>
<evidence type="ECO:0000313" key="3">
    <source>
        <dbReference type="Proteomes" id="UP000293398"/>
    </source>
</evidence>
<proteinExistence type="predicted"/>
<keyword evidence="1" id="KW-0812">Transmembrane</keyword>
<protein>
    <submittedName>
        <fullName evidence="2">Uncharacterized protein</fullName>
    </submittedName>
</protein>
<gene>
    <name evidence="2" type="ORF">EV681_3558</name>
</gene>
<organism evidence="2 3">
    <name type="scientific">Advenella incenata</name>
    <dbReference type="NCBI Taxonomy" id="267800"/>
    <lineage>
        <taxon>Bacteria</taxon>
        <taxon>Pseudomonadati</taxon>
        <taxon>Pseudomonadota</taxon>
        <taxon>Betaproteobacteria</taxon>
        <taxon>Burkholderiales</taxon>
        <taxon>Alcaligenaceae</taxon>
    </lineage>
</organism>
<accession>A0A4V2FS37</accession>